<accession>A0A1N7D2L0</accession>
<sequence>MNATLLRRCQITLLSVGALISVMMLVMVAGSYLDDRRIDEHRAVAVGDVVSAGTLTSAVNFYTPDGQFHSPRLGVLYPTQLAVGQRITVEYDTTNPDVVRVAGRDASLSFRPALSIAAISWGVIAVLMVALAEWRRKSEKRRAVKPQLPADELADR</sequence>
<feature type="transmembrane region" description="Helical" evidence="1">
    <location>
        <begin position="113"/>
        <end position="132"/>
    </location>
</feature>
<dbReference type="Proteomes" id="UP000186218">
    <property type="component" value="Unassembled WGS sequence"/>
</dbReference>
<proteinExistence type="predicted"/>
<dbReference type="EMBL" id="FTNT01000001">
    <property type="protein sequence ID" value="SIR70083.1"/>
    <property type="molecule type" value="Genomic_DNA"/>
</dbReference>
<keyword evidence="3" id="KW-1185">Reference proteome</keyword>
<dbReference type="STRING" id="1344003.SAMN05445060_0534"/>
<evidence type="ECO:0008006" key="4">
    <source>
        <dbReference type="Google" id="ProtNLM"/>
    </source>
</evidence>
<name>A0A1N7D2L0_9NOCA</name>
<keyword evidence="1" id="KW-0472">Membrane</keyword>
<gene>
    <name evidence="2" type="ORF">SAMN05445060_0534</name>
</gene>
<dbReference type="AlphaFoldDB" id="A0A1N7D2L0"/>
<feature type="transmembrane region" description="Helical" evidence="1">
    <location>
        <begin position="12"/>
        <end position="33"/>
    </location>
</feature>
<reference evidence="2 3" key="1">
    <citation type="submission" date="2017-01" db="EMBL/GenBank/DDBJ databases">
        <authorList>
            <person name="Mah S.A."/>
            <person name="Swanson W.J."/>
            <person name="Moy G.W."/>
            <person name="Vacquier V.D."/>
        </authorList>
    </citation>
    <scope>NUCLEOTIDE SEQUENCE [LARGE SCALE GENOMIC DNA]</scope>
    <source>
        <strain evidence="2 3">CPCC 203464</strain>
    </source>
</reference>
<organism evidence="2 3">
    <name type="scientific">Williamsia sterculiae</name>
    <dbReference type="NCBI Taxonomy" id="1344003"/>
    <lineage>
        <taxon>Bacteria</taxon>
        <taxon>Bacillati</taxon>
        <taxon>Actinomycetota</taxon>
        <taxon>Actinomycetes</taxon>
        <taxon>Mycobacteriales</taxon>
        <taxon>Nocardiaceae</taxon>
        <taxon>Williamsia</taxon>
    </lineage>
</organism>
<protein>
    <recommendedName>
        <fullName evidence="4">DUF3592 domain-containing protein</fullName>
    </recommendedName>
</protein>
<dbReference type="RefSeq" id="WP_076476154.1">
    <property type="nucleotide sequence ID" value="NZ_FTNT01000001.1"/>
</dbReference>
<evidence type="ECO:0000256" key="1">
    <source>
        <dbReference type="SAM" id="Phobius"/>
    </source>
</evidence>
<evidence type="ECO:0000313" key="3">
    <source>
        <dbReference type="Proteomes" id="UP000186218"/>
    </source>
</evidence>
<evidence type="ECO:0000313" key="2">
    <source>
        <dbReference type="EMBL" id="SIR70083.1"/>
    </source>
</evidence>
<dbReference type="OrthoDB" id="4426042at2"/>
<keyword evidence="1" id="KW-0812">Transmembrane</keyword>
<keyword evidence="1" id="KW-1133">Transmembrane helix</keyword>